<dbReference type="VEuPathDB" id="AmoebaDB:NAEGRDRAFT_54996"/>
<proteinExistence type="predicted"/>
<dbReference type="EMBL" id="GG739426">
    <property type="protein sequence ID" value="EFC35286.1"/>
    <property type="molecule type" value="Genomic_DNA"/>
</dbReference>
<organism evidence="2">
    <name type="scientific">Naegleria gruberi</name>
    <name type="common">Amoeba</name>
    <dbReference type="NCBI Taxonomy" id="5762"/>
    <lineage>
        <taxon>Eukaryota</taxon>
        <taxon>Discoba</taxon>
        <taxon>Heterolobosea</taxon>
        <taxon>Tetramitia</taxon>
        <taxon>Eutetramitia</taxon>
        <taxon>Vahlkampfiidae</taxon>
        <taxon>Naegleria</taxon>
    </lineage>
</organism>
<evidence type="ECO:0000313" key="2">
    <source>
        <dbReference type="Proteomes" id="UP000006671"/>
    </source>
</evidence>
<evidence type="ECO:0000313" key="1">
    <source>
        <dbReference type="EMBL" id="EFC35286.1"/>
    </source>
</evidence>
<reference evidence="1 2" key="1">
    <citation type="journal article" date="2010" name="Cell">
        <title>The genome of Naegleria gruberi illuminates early eukaryotic versatility.</title>
        <authorList>
            <person name="Fritz-Laylin L.K."/>
            <person name="Prochnik S.E."/>
            <person name="Ginger M.L."/>
            <person name="Dacks J.B."/>
            <person name="Carpenter M.L."/>
            <person name="Field M.C."/>
            <person name="Kuo A."/>
            <person name="Paredez A."/>
            <person name="Chapman J."/>
            <person name="Pham J."/>
            <person name="Shu S."/>
            <person name="Neupane R."/>
            <person name="Cipriano M."/>
            <person name="Mancuso J."/>
            <person name="Tu H."/>
            <person name="Salamov A."/>
            <person name="Lindquist E."/>
            <person name="Shapiro H."/>
            <person name="Lucas S."/>
            <person name="Grigoriev I.V."/>
            <person name="Cande W.Z."/>
            <person name="Fulton C."/>
            <person name="Rokhsar D.S."/>
            <person name="Dawson S.C."/>
        </authorList>
    </citation>
    <scope>NUCLEOTIDE SEQUENCE [LARGE SCALE GENOMIC DNA]</scope>
    <source>
        <strain evidence="1 2">NEG-M</strain>
    </source>
</reference>
<dbReference type="GeneID" id="8860171"/>
<protein>
    <submittedName>
        <fullName evidence="1">Predicted protein</fullName>
    </submittedName>
</protein>
<dbReference type="KEGG" id="ngr:NAEGRDRAFT_54996"/>
<dbReference type="AlphaFoldDB" id="D2W6L5"/>
<dbReference type="Proteomes" id="UP000006671">
    <property type="component" value="Unassembled WGS sequence"/>
</dbReference>
<dbReference type="InParanoid" id="D2W6L5"/>
<sequence>MDILTYKTNPININNHHPQRRMINRITPQTVSQLRPIESNAPTITNPQIYNSFVRPNNFVTTAPPAIARPNNFPQTQPHEAMNLQNIGINLVTNPTPTAPNHTVNRARVVEALRKLIASMKK</sequence>
<name>D2W6L5_NAEGR</name>
<gene>
    <name evidence="1" type="ORF">NAEGRDRAFT_54996</name>
</gene>
<accession>D2W6L5</accession>
<dbReference type="RefSeq" id="XP_002668030.1">
    <property type="nucleotide sequence ID" value="XM_002667984.1"/>
</dbReference>
<keyword evidence="2" id="KW-1185">Reference proteome</keyword>